<comment type="caution">
    <text evidence="2">The sequence shown here is derived from an EMBL/GenBank/DDBJ whole genome shotgun (WGS) entry which is preliminary data.</text>
</comment>
<accession>A0A0F8XCA4</accession>
<evidence type="ECO:0000256" key="1">
    <source>
        <dbReference type="SAM" id="Phobius"/>
    </source>
</evidence>
<reference evidence="2" key="1">
    <citation type="journal article" date="2015" name="Nature">
        <title>Complex archaea that bridge the gap between prokaryotes and eukaryotes.</title>
        <authorList>
            <person name="Spang A."/>
            <person name="Saw J.H."/>
            <person name="Jorgensen S.L."/>
            <person name="Zaremba-Niedzwiedzka K."/>
            <person name="Martijn J."/>
            <person name="Lind A.E."/>
            <person name="van Eijk R."/>
            <person name="Schleper C."/>
            <person name="Guy L."/>
            <person name="Ettema T.J."/>
        </authorList>
    </citation>
    <scope>NUCLEOTIDE SEQUENCE</scope>
</reference>
<name>A0A0F8XCA4_9ZZZZ</name>
<dbReference type="EMBL" id="LAZR01060065">
    <property type="protein sequence ID" value="KKK66463.1"/>
    <property type="molecule type" value="Genomic_DNA"/>
</dbReference>
<feature type="transmembrane region" description="Helical" evidence="1">
    <location>
        <begin position="52"/>
        <end position="73"/>
    </location>
</feature>
<gene>
    <name evidence="2" type="ORF">LCGC14_2963840</name>
</gene>
<dbReference type="AlphaFoldDB" id="A0A0F8XCA4"/>
<keyword evidence="1" id="KW-0812">Transmembrane</keyword>
<sequence>MKITDKQRRNIRFGLWIAGLCWGLFFLVYSTVVFDRAVLPWLEVAYTGFPLWVSAVFYFLVVLSAVVIFFWFCNQLMRRK</sequence>
<protein>
    <submittedName>
        <fullName evidence="2">Uncharacterized protein</fullName>
    </submittedName>
</protein>
<organism evidence="2">
    <name type="scientific">marine sediment metagenome</name>
    <dbReference type="NCBI Taxonomy" id="412755"/>
    <lineage>
        <taxon>unclassified sequences</taxon>
        <taxon>metagenomes</taxon>
        <taxon>ecological metagenomes</taxon>
    </lineage>
</organism>
<keyword evidence="1" id="KW-0472">Membrane</keyword>
<feature type="transmembrane region" description="Helical" evidence="1">
    <location>
        <begin position="12"/>
        <end position="32"/>
    </location>
</feature>
<proteinExistence type="predicted"/>
<keyword evidence="1" id="KW-1133">Transmembrane helix</keyword>
<evidence type="ECO:0000313" key="2">
    <source>
        <dbReference type="EMBL" id="KKK66463.1"/>
    </source>
</evidence>